<dbReference type="EMBL" id="CAJVRL010000108">
    <property type="protein sequence ID" value="CAG8961412.1"/>
    <property type="molecule type" value="Genomic_DNA"/>
</dbReference>
<reference evidence="1" key="1">
    <citation type="submission" date="2021-07" db="EMBL/GenBank/DDBJ databases">
        <authorList>
            <person name="Durling M."/>
        </authorList>
    </citation>
    <scope>NUCLEOTIDE SEQUENCE</scope>
</reference>
<gene>
    <name evidence="1" type="ORF">HYFRA_00013360</name>
</gene>
<keyword evidence="2" id="KW-1185">Reference proteome</keyword>
<protein>
    <submittedName>
        <fullName evidence="1">Uncharacterized protein</fullName>
    </submittedName>
</protein>
<name>A0A9N9LC14_9HELO</name>
<dbReference type="Proteomes" id="UP000696280">
    <property type="component" value="Unassembled WGS sequence"/>
</dbReference>
<accession>A0A9N9LC14</accession>
<proteinExistence type="predicted"/>
<organism evidence="1 2">
    <name type="scientific">Hymenoscyphus fraxineus</name>
    <dbReference type="NCBI Taxonomy" id="746836"/>
    <lineage>
        <taxon>Eukaryota</taxon>
        <taxon>Fungi</taxon>
        <taxon>Dikarya</taxon>
        <taxon>Ascomycota</taxon>
        <taxon>Pezizomycotina</taxon>
        <taxon>Leotiomycetes</taxon>
        <taxon>Helotiales</taxon>
        <taxon>Helotiaceae</taxon>
        <taxon>Hymenoscyphus</taxon>
    </lineage>
</organism>
<evidence type="ECO:0000313" key="1">
    <source>
        <dbReference type="EMBL" id="CAG8961412.1"/>
    </source>
</evidence>
<comment type="caution">
    <text evidence="1">The sequence shown here is derived from an EMBL/GenBank/DDBJ whole genome shotgun (WGS) entry which is preliminary data.</text>
</comment>
<sequence>MYIIFFSHASLRFLPDFWGLAGLDGGIIPGSAPVKSGHRDSDRVIDSENSRKLVGKVNKRMLLRNSVIRHPPLGYQYLLPIGRFRPHFDSHVVKGAASTELAPQVHYTVYTSLCKSRATETSDCSEMQYPSPGMLYTAKRGSVLPA</sequence>
<evidence type="ECO:0000313" key="2">
    <source>
        <dbReference type="Proteomes" id="UP000696280"/>
    </source>
</evidence>
<dbReference type="AlphaFoldDB" id="A0A9N9LC14"/>